<sequence>MTTFYYRLTNAYNGPSFSLDVVGGTTDLTIAATGNFTGQYWKLVPVTNSPGKFYLRTQYKGDEYSLDITNDASKTPHLAQTGNYTGQYWTLTRDGDAFKLSNDFTGASTFLDVYSDQMKPRLATGNTTGMHWTFTLVEIQ</sequence>
<dbReference type="Gene3D" id="2.80.10.50">
    <property type="match status" value="1"/>
</dbReference>
<protein>
    <recommendedName>
        <fullName evidence="3">Ricin B lectin domain-containing protein</fullName>
    </recommendedName>
</protein>
<evidence type="ECO:0008006" key="3">
    <source>
        <dbReference type="Google" id="ProtNLM"/>
    </source>
</evidence>
<dbReference type="InterPro" id="IPR035992">
    <property type="entry name" value="Ricin_B-like_lectins"/>
</dbReference>
<accession>A0A409YA99</accession>
<dbReference type="EMBL" id="NHYE01001039">
    <property type="protein sequence ID" value="PPQ99919.1"/>
    <property type="molecule type" value="Genomic_DNA"/>
</dbReference>
<dbReference type="STRING" id="231916.A0A409YA99"/>
<keyword evidence="2" id="KW-1185">Reference proteome</keyword>
<name>A0A409YA99_9AGAR</name>
<reference evidence="1 2" key="1">
    <citation type="journal article" date="2018" name="Evol. Lett.">
        <title>Horizontal gene cluster transfer increased hallucinogenic mushroom diversity.</title>
        <authorList>
            <person name="Reynolds H.T."/>
            <person name="Vijayakumar V."/>
            <person name="Gluck-Thaler E."/>
            <person name="Korotkin H.B."/>
            <person name="Matheny P.B."/>
            <person name="Slot J.C."/>
        </authorList>
    </citation>
    <scope>NUCLEOTIDE SEQUENCE [LARGE SCALE GENOMIC DNA]</scope>
    <source>
        <strain evidence="1 2">SRW20</strain>
    </source>
</reference>
<dbReference type="AlphaFoldDB" id="A0A409YA99"/>
<dbReference type="OrthoDB" id="9986966at2759"/>
<evidence type="ECO:0000313" key="2">
    <source>
        <dbReference type="Proteomes" id="UP000284706"/>
    </source>
</evidence>
<dbReference type="InParanoid" id="A0A409YA99"/>
<evidence type="ECO:0000313" key="1">
    <source>
        <dbReference type="EMBL" id="PPQ99919.1"/>
    </source>
</evidence>
<gene>
    <name evidence="1" type="ORF">CVT26_009251</name>
</gene>
<comment type="caution">
    <text evidence="1">The sequence shown here is derived from an EMBL/GenBank/DDBJ whole genome shotgun (WGS) entry which is preliminary data.</text>
</comment>
<dbReference type="SUPFAM" id="SSF50370">
    <property type="entry name" value="Ricin B-like lectins"/>
    <property type="match status" value="1"/>
</dbReference>
<proteinExistence type="predicted"/>
<organism evidence="1 2">
    <name type="scientific">Gymnopilus dilepis</name>
    <dbReference type="NCBI Taxonomy" id="231916"/>
    <lineage>
        <taxon>Eukaryota</taxon>
        <taxon>Fungi</taxon>
        <taxon>Dikarya</taxon>
        <taxon>Basidiomycota</taxon>
        <taxon>Agaricomycotina</taxon>
        <taxon>Agaricomycetes</taxon>
        <taxon>Agaricomycetidae</taxon>
        <taxon>Agaricales</taxon>
        <taxon>Agaricineae</taxon>
        <taxon>Hymenogastraceae</taxon>
        <taxon>Gymnopilus</taxon>
    </lineage>
</organism>
<dbReference type="Proteomes" id="UP000284706">
    <property type="component" value="Unassembled WGS sequence"/>
</dbReference>